<gene>
    <name evidence="1" type="ORF">TTHT_1485</name>
</gene>
<dbReference type="EMBL" id="AP017470">
    <property type="protein sequence ID" value="BBB32991.1"/>
    <property type="molecule type" value="Genomic_DNA"/>
</dbReference>
<reference evidence="1 2" key="1">
    <citation type="journal article" date="2012" name="Extremophiles">
        <title>Thermotomaculum hydrothermale gen. nov., sp. nov., a novel heterotrophic thermophile within the phylum Acidobacteria from a deep-sea hydrothermal vent chimney in the Southern Okinawa Trough.</title>
        <authorList>
            <person name="Izumi H."/>
            <person name="Nunoura T."/>
            <person name="Miyazaki M."/>
            <person name="Mino S."/>
            <person name="Toki T."/>
            <person name="Takai K."/>
            <person name="Sako Y."/>
            <person name="Sawabe T."/>
            <person name="Nakagawa S."/>
        </authorList>
    </citation>
    <scope>NUCLEOTIDE SEQUENCE [LARGE SCALE GENOMIC DNA]</scope>
    <source>
        <strain evidence="1 2">AC55</strain>
    </source>
</reference>
<dbReference type="AlphaFoldDB" id="A0A7R6PPN7"/>
<keyword evidence="2" id="KW-1185">Reference proteome</keyword>
<dbReference type="KEGG" id="thyd:TTHT_1485"/>
<accession>A0A7R6PPN7</accession>
<dbReference type="Proteomes" id="UP000595564">
    <property type="component" value="Chromosome"/>
</dbReference>
<proteinExistence type="predicted"/>
<evidence type="ECO:0000313" key="1">
    <source>
        <dbReference type="EMBL" id="BBB32991.1"/>
    </source>
</evidence>
<organism evidence="1 2">
    <name type="scientific">Thermotomaculum hydrothermale</name>
    <dbReference type="NCBI Taxonomy" id="981385"/>
    <lineage>
        <taxon>Bacteria</taxon>
        <taxon>Pseudomonadati</taxon>
        <taxon>Acidobacteriota</taxon>
        <taxon>Holophagae</taxon>
        <taxon>Thermotomaculales</taxon>
        <taxon>Thermotomaculaceae</taxon>
        <taxon>Thermotomaculum</taxon>
    </lineage>
</organism>
<sequence length="586" mass="68713">MELFESLSQIEQSYLKVLNQMRRQDFSDKELGFVLNVARFTSSPILLAFIMACPKWYNRPEIKEVLSHHELIPSGLKNYFRKVLSVIDLFKQAGQSQNQEEKEKLLLRAKLIIDHLMDIDKEFLKKYLTKSLTEKGCPETDEAFLKKVQEVYENYFQKEESLSIDEKTIEEKIIKAKTSTDSKELMALALDPDRRVWETAISNRYLEEKEIIEVLNKTDKSEVITYIFNTPRWFFKESVRKAIENHSATPEAVKFSIRKSEHVLTLFEKLSKLKRNISERDKTIELIVDELKTCSELELQYITVGVKRRWPNLLNIIKIVYNFMDKKGLFERETIEKEIELSQKLEESDIFKLIQRAAFSNDPKELEMLINYNDLNVFRNALANPNLKRENLIPFIHSFNTRKLLILANSPKWNKDIKVISTMLHNKNLPEQYGLKFVKELTDLKDLLDVLRDKKIASIEIKNVAYSTLLKKFNEMSNYEKAKFIIDTNGEIFRELWSVIFNDEKLLETLLTEFKPGEDVVARIVHSRLTPVSILKLIIEKGIHLDNIAVVIEFFSNPKTGLSLQEQLLNKISPEIKEQLKKRNLI</sequence>
<protein>
    <submittedName>
        <fullName evidence="1">Uncharacterized protein</fullName>
    </submittedName>
</protein>
<evidence type="ECO:0000313" key="2">
    <source>
        <dbReference type="Proteomes" id="UP000595564"/>
    </source>
</evidence>
<name>A0A7R6PPN7_9BACT</name>
<dbReference type="RefSeq" id="WP_201327290.1">
    <property type="nucleotide sequence ID" value="NZ_AP017470.1"/>
</dbReference>